<dbReference type="GeneID" id="28940126"/>
<feature type="compositionally biased region" description="Basic and acidic residues" evidence="1">
    <location>
        <begin position="413"/>
        <end position="422"/>
    </location>
</feature>
<dbReference type="OrthoDB" id="5345685at2759"/>
<protein>
    <submittedName>
        <fullName evidence="2">Uncharacterized protein</fullName>
    </submittedName>
</protein>
<dbReference type="EMBL" id="LFWA01000006">
    <property type="protein sequence ID" value="KTW31056.1"/>
    <property type="molecule type" value="Genomic_DNA"/>
</dbReference>
<keyword evidence="3" id="KW-1185">Reference proteome</keyword>
<feature type="compositionally biased region" description="Polar residues" evidence="1">
    <location>
        <begin position="390"/>
        <end position="400"/>
    </location>
</feature>
<gene>
    <name evidence="2" type="ORF">T551_01608</name>
</gene>
<accession>A0A0W4ZRR1</accession>
<reference evidence="3" key="1">
    <citation type="journal article" date="2016" name="Nat. Commun.">
        <title>Genome analysis of three Pneumocystis species reveals adaptation mechanisms to life exclusively in mammalian hosts.</title>
        <authorList>
            <person name="Ma L."/>
            <person name="Chen Z."/>
            <person name="Huang D.W."/>
            <person name="Kutty G."/>
            <person name="Ishihara M."/>
            <person name="Wang H."/>
            <person name="Abouelleil A."/>
            <person name="Bishop L."/>
            <person name="Davey E."/>
            <person name="Deng R."/>
            <person name="Deng X."/>
            <person name="Fan L."/>
            <person name="Fantoni G."/>
            <person name="Fitzgerald M."/>
            <person name="Gogineni E."/>
            <person name="Goldberg J.M."/>
            <person name="Handley G."/>
            <person name="Hu X."/>
            <person name="Huber C."/>
            <person name="Jiao X."/>
            <person name="Jones K."/>
            <person name="Levin J.Z."/>
            <person name="Liu Y."/>
            <person name="Macdonald P."/>
            <person name="Melnikov A."/>
            <person name="Raley C."/>
            <person name="Sassi M."/>
            <person name="Sherman B.T."/>
            <person name="Song X."/>
            <person name="Sykes S."/>
            <person name="Tran B."/>
            <person name="Walsh L."/>
            <person name="Xia Y."/>
            <person name="Yang J."/>
            <person name="Young S."/>
            <person name="Zeng Q."/>
            <person name="Zheng X."/>
            <person name="Stephens R."/>
            <person name="Nusbaum C."/>
            <person name="Birren B.W."/>
            <person name="Azadi P."/>
            <person name="Lempicki R.A."/>
            <person name="Cuomo C.A."/>
            <person name="Kovacs J.A."/>
        </authorList>
    </citation>
    <scope>NUCLEOTIDE SEQUENCE [LARGE SCALE GENOMIC DNA]</scope>
    <source>
        <strain evidence="3">RU7</strain>
    </source>
</reference>
<organism evidence="2 3">
    <name type="scientific">Pneumocystis jirovecii (strain RU7)</name>
    <name type="common">Human pneumocystis pneumonia agent</name>
    <dbReference type="NCBI Taxonomy" id="1408657"/>
    <lineage>
        <taxon>Eukaryota</taxon>
        <taxon>Fungi</taxon>
        <taxon>Dikarya</taxon>
        <taxon>Ascomycota</taxon>
        <taxon>Taphrinomycotina</taxon>
        <taxon>Pneumocystomycetes</taxon>
        <taxon>Pneumocystaceae</taxon>
        <taxon>Pneumocystis</taxon>
    </lineage>
</organism>
<feature type="region of interest" description="Disordered" evidence="1">
    <location>
        <begin position="390"/>
        <end position="422"/>
    </location>
</feature>
<name>A0A0W4ZRR1_PNEJ7</name>
<dbReference type="VEuPathDB" id="FungiDB:T551_01608"/>
<dbReference type="Proteomes" id="UP000053447">
    <property type="component" value="Unassembled WGS sequence"/>
</dbReference>
<dbReference type="AlphaFoldDB" id="A0A0W4ZRR1"/>
<evidence type="ECO:0000313" key="3">
    <source>
        <dbReference type="Proteomes" id="UP000053447"/>
    </source>
</evidence>
<comment type="caution">
    <text evidence="2">The sequence shown here is derived from an EMBL/GenBank/DDBJ whole genome shotgun (WGS) entry which is preliminary data.</text>
</comment>
<proteinExistence type="predicted"/>
<sequence>MPYLNSSALFEKDRISQVHAPRFLGSLNSQNPTTSTQCFKMFDKASRFFIVKRNWKLSRLTNDSSVNSFNNLTSTDRDSISGQIVLDRFDKLYASSPMPKLVNEAYFKLSNSFPHGSLTMESSDVLKTRFSLGISESFFQNPCLLQQKKIAYNGEIIKKHSKSSVFSSGLKKYDNSCDLSRKKSLKRISQNMLNLNIQKFNNQLNSLIKPDYFSSKKRENVKCLNTLVSDESDKFISTNESFGDVLKVNKTKCSPVKEIPNKYDLTIKNDFHVFFSRFSKCDTKIQRSCITDECRNLFSPLNSDSSSTKGLCGDNKDNELNETYYKKKKKINGKNFDKPLTKRTRFSLTENELKNLSIFGGYISQEKLKRKRRPPGKWWLVSSNCSYGSLERGNTSPMSKSKNKKSTLRLVKNKSDNKRSGDSRLIVNLKHTTNLYDFSD</sequence>
<evidence type="ECO:0000256" key="1">
    <source>
        <dbReference type="SAM" id="MobiDB-lite"/>
    </source>
</evidence>
<dbReference type="RefSeq" id="XP_018230046.1">
    <property type="nucleotide sequence ID" value="XM_018373871.1"/>
</dbReference>
<evidence type="ECO:0000313" key="2">
    <source>
        <dbReference type="EMBL" id="KTW31056.1"/>
    </source>
</evidence>